<organism evidence="5 6">
    <name type="scientific">Maudiozyma humilis</name>
    <name type="common">Sour dough yeast</name>
    <name type="synonym">Kazachstania humilis</name>
    <dbReference type="NCBI Taxonomy" id="51915"/>
    <lineage>
        <taxon>Eukaryota</taxon>
        <taxon>Fungi</taxon>
        <taxon>Dikarya</taxon>
        <taxon>Ascomycota</taxon>
        <taxon>Saccharomycotina</taxon>
        <taxon>Saccharomycetes</taxon>
        <taxon>Saccharomycetales</taxon>
        <taxon>Saccharomycetaceae</taxon>
        <taxon>Maudiozyma</taxon>
    </lineage>
</organism>
<comment type="caution">
    <text evidence="5">The sequence shown here is derived from an EMBL/GenBank/DDBJ whole genome shotgun (WGS) entry which is preliminary data.</text>
</comment>
<dbReference type="Gene3D" id="2.130.10.10">
    <property type="entry name" value="YVTN repeat-like/Quinoprotein amine dehydrogenase"/>
    <property type="match status" value="1"/>
</dbReference>
<dbReference type="SUPFAM" id="SSF50978">
    <property type="entry name" value="WD40 repeat-like"/>
    <property type="match status" value="1"/>
</dbReference>
<dbReference type="PROSITE" id="PS50082">
    <property type="entry name" value="WD_REPEATS_2"/>
    <property type="match status" value="2"/>
</dbReference>
<evidence type="ECO:0000256" key="4">
    <source>
        <dbReference type="SAM" id="MobiDB-lite"/>
    </source>
</evidence>
<evidence type="ECO:0000256" key="3">
    <source>
        <dbReference type="PROSITE-ProRule" id="PRU00221"/>
    </source>
</evidence>
<feature type="region of interest" description="Disordered" evidence="4">
    <location>
        <begin position="443"/>
        <end position="480"/>
    </location>
</feature>
<dbReference type="AlphaFoldDB" id="A0AAV5RYW4"/>
<dbReference type="InterPro" id="IPR036322">
    <property type="entry name" value="WD40_repeat_dom_sf"/>
</dbReference>
<feature type="region of interest" description="Disordered" evidence="4">
    <location>
        <begin position="35"/>
        <end position="67"/>
    </location>
</feature>
<accession>A0AAV5RYW4</accession>
<proteinExistence type="predicted"/>
<dbReference type="PANTHER" id="PTHR19919">
    <property type="entry name" value="WD REPEAT CONTAINING PROTEIN"/>
    <property type="match status" value="1"/>
</dbReference>
<gene>
    <name evidence="5" type="ORF">DAKH74_025280</name>
</gene>
<keyword evidence="6" id="KW-1185">Reference proteome</keyword>
<feature type="repeat" description="WD" evidence="3">
    <location>
        <begin position="297"/>
        <end position="333"/>
    </location>
</feature>
<dbReference type="InterPro" id="IPR015943">
    <property type="entry name" value="WD40/YVTN_repeat-like_dom_sf"/>
</dbReference>
<feature type="region of interest" description="Disordered" evidence="4">
    <location>
        <begin position="84"/>
        <end position="104"/>
    </location>
</feature>
<reference evidence="5 6" key="1">
    <citation type="journal article" date="2023" name="Elife">
        <title>Identification of key yeast species and microbe-microbe interactions impacting larval growth of Drosophila in the wild.</title>
        <authorList>
            <person name="Mure A."/>
            <person name="Sugiura Y."/>
            <person name="Maeda R."/>
            <person name="Honda K."/>
            <person name="Sakurai N."/>
            <person name="Takahashi Y."/>
            <person name="Watada M."/>
            <person name="Katoh T."/>
            <person name="Gotoh A."/>
            <person name="Gotoh Y."/>
            <person name="Taniguchi I."/>
            <person name="Nakamura K."/>
            <person name="Hayashi T."/>
            <person name="Katayama T."/>
            <person name="Uemura T."/>
            <person name="Hattori Y."/>
        </authorList>
    </citation>
    <scope>NUCLEOTIDE SEQUENCE [LARGE SCALE GENOMIC DNA]</scope>
    <source>
        <strain evidence="5 6">KH-74</strain>
    </source>
</reference>
<dbReference type="InterPro" id="IPR001680">
    <property type="entry name" value="WD40_rpt"/>
</dbReference>
<evidence type="ECO:0000256" key="1">
    <source>
        <dbReference type="ARBA" id="ARBA00022574"/>
    </source>
</evidence>
<dbReference type="PROSITE" id="PS50294">
    <property type="entry name" value="WD_REPEATS_REGION"/>
    <property type="match status" value="1"/>
</dbReference>
<name>A0AAV5RYW4_MAUHU</name>
<dbReference type="EMBL" id="BTGD01000006">
    <property type="protein sequence ID" value="GMM55912.1"/>
    <property type="molecule type" value="Genomic_DNA"/>
</dbReference>
<evidence type="ECO:0000313" key="6">
    <source>
        <dbReference type="Proteomes" id="UP001377567"/>
    </source>
</evidence>
<dbReference type="Proteomes" id="UP001377567">
    <property type="component" value="Unassembled WGS sequence"/>
</dbReference>
<sequence>MDPFHSSKRSSVSFGGNSARTTVLPTTYEYSPIDSLQYGSGSAAAQDAADPAASGQDGFDASAGPASSSSMFYTNRSPMYSPLEFGTPSFTPLQTMQQQQQSRGYNLMPGTSPAASAPRQNTVCEWDSPSPLYALDWSPDDLVCLGTYKEDSRNKLQVIRSQDQLSWDKVSECSTTYPVSKVQWLPGSLRPRQLATCSDSLRIWSLNESDGSLAEQVNLSLCKYNKQHNNGASSGLSTSTSNSGSGSSADKTILGGLPPITSFDWNKIETNLIISCSIDTTCIVWDLNSSNFVKTQLIAHDSEVYDVSFLTKSTQVFASCGGDGSVRIFDLRSLAHSTIIYEPPQDNTVPPSLDDPTQQNHALLRLEPSPFDPNILATFVCDSNSIMILDMRNPESPVLTLDGHAGSINQIKWHPTKRNVLMSCADDCQVLCWDLNKSLDGSATAGSRRGSAVQAMSDGASSAGDYDMTSDENDKELSLPSFHYRNQTEEVNNIVWRPDSGNWLGTVSGKKFKNIRVY</sequence>
<feature type="compositionally biased region" description="Low complexity" evidence="4">
    <location>
        <begin position="37"/>
        <end position="57"/>
    </location>
</feature>
<dbReference type="SMART" id="SM00320">
    <property type="entry name" value="WD40"/>
    <property type="match status" value="4"/>
</dbReference>
<keyword evidence="2" id="KW-0677">Repeat</keyword>
<feature type="repeat" description="WD" evidence="3">
    <location>
        <begin position="401"/>
        <end position="436"/>
    </location>
</feature>
<evidence type="ECO:0000313" key="5">
    <source>
        <dbReference type="EMBL" id="GMM55912.1"/>
    </source>
</evidence>
<feature type="compositionally biased region" description="Polar residues" evidence="4">
    <location>
        <begin position="9"/>
        <end position="20"/>
    </location>
</feature>
<keyword evidence="1 3" id="KW-0853">WD repeat</keyword>
<protein>
    <submittedName>
        <fullName evidence="5">Uncharacterized protein</fullName>
    </submittedName>
</protein>
<dbReference type="InterPro" id="IPR045159">
    <property type="entry name" value="DCAF7-like"/>
</dbReference>
<evidence type="ECO:0000256" key="2">
    <source>
        <dbReference type="ARBA" id="ARBA00022737"/>
    </source>
</evidence>
<feature type="region of interest" description="Disordered" evidence="4">
    <location>
        <begin position="1"/>
        <end position="20"/>
    </location>
</feature>
<dbReference type="Pfam" id="PF00400">
    <property type="entry name" value="WD40"/>
    <property type="match status" value="2"/>
</dbReference>